<proteinExistence type="inferred from homology"/>
<dbReference type="CDD" id="cd05242">
    <property type="entry name" value="SDR_a8"/>
    <property type="match status" value="1"/>
</dbReference>
<comment type="similarity">
    <text evidence="1">Belongs to the NAD(P)-dependent epimerase/dehydratase family. SDR39U1 subfamily.</text>
</comment>
<dbReference type="PANTHER" id="PTHR11092">
    <property type="entry name" value="SUGAR NUCLEOTIDE EPIMERASE RELATED"/>
    <property type="match status" value="1"/>
</dbReference>
<dbReference type="Proteomes" id="UP001224392">
    <property type="component" value="Unassembled WGS sequence"/>
</dbReference>
<dbReference type="Pfam" id="PF01370">
    <property type="entry name" value="Epimerase"/>
    <property type="match status" value="1"/>
</dbReference>
<accession>A0ABQ6LWS0</accession>
<gene>
    <name evidence="4" type="ORF">MNKW57_08160</name>
</gene>
<dbReference type="NCBIfam" id="TIGR01777">
    <property type="entry name" value="yfcH"/>
    <property type="match status" value="1"/>
</dbReference>
<dbReference type="InterPro" id="IPR013549">
    <property type="entry name" value="DUF1731"/>
</dbReference>
<dbReference type="EMBL" id="BSYJ01000002">
    <property type="protein sequence ID" value="GMG86495.1"/>
    <property type="molecule type" value="Genomic_DNA"/>
</dbReference>
<dbReference type="SUPFAM" id="SSF51735">
    <property type="entry name" value="NAD(P)-binding Rossmann-fold domains"/>
    <property type="match status" value="1"/>
</dbReference>
<protein>
    <submittedName>
        <fullName evidence="4">TIGR01777 family oxidoreductase</fullName>
    </submittedName>
</protein>
<feature type="domain" description="NAD-dependent epimerase/dehydratase" evidence="2">
    <location>
        <begin position="4"/>
        <end position="212"/>
    </location>
</feature>
<dbReference type="InterPro" id="IPR001509">
    <property type="entry name" value="Epimerase_deHydtase"/>
</dbReference>
<organism evidence="4 5">
    <name type="scientific">Biformimicrobium ophioploci</name>
    <dbReference type="NCBI Taxonomy" id="3036711"/>
    <lineage>
        <taxon>Bacteria</taxon>
        <taxon>Pseudomonadati</taxon>
        <taxon>Pseudomonadota</taxon>
        <taxon>Gammaproteobacteria</taxon>
        <taxon>Cellvibrionales</taxon>
        <taxon>Microbulbiferaceae</taxon>
        <taxon>Biformimicrobium</taxon>
    </lineage>
</organism>
<feature type="domain" description="DUF1731" evidence="3">
    <location>
        <begin position="246"/>
        <end position="293"/>
    </location>
</feature>
<evidence type="ECO:0000313" key="5">
    <source>
        <dbReference type="Proteomes" id="UP001224392"/>
    </source>
</evidence>
<evidence type="ECO:0000259" key="3">
    <source>
        <dbReference type="Pfam" id="PF08338"/>
    </source>
</evidence>
<evidence type="ECO:0000259" key="2">
    <source>
        <dbReference type="Pfam" id="PF01370"/>
    </source>
</evidence>
<keyword evidence="5" id="KW-1185">Reference proteome</keyword>
<reference evidence="4 5" key="1">
    <citation type="submission" date="2023-04" db="EMBL/GenBank/DDBJ databases">
        <title>Marinobulbifer ophiurae gen. nov., sp. Nov., isolate from tissue of brittle star Ophioplocus japonicus.</title>
        <authorList>
            <person name="Kawano K."/>
            <person name="Sawayama S."/>
            <person name="Nakagawa S."/>
        </authorList>
    </citation>
    <scope>NUCLEOTIDE SEQUENCE [LARGE SCALE GENOMIC DNA]</scope>
    <source>
        <strain evidence="4 5">NKW57</strain>
    </source>
</reference>
<sequence>MHCLITGGSGLIGRLFARHWLDAGHALTVVSRTPAKAAARLPDGCRIVDNIRKAGSVDLVVNLAGEPIADARWNAARKEQIRASRLETTETLVDWIADSQDRPAYLLSGSAVGYYGSCGDEILTERHSPGNDFSATLCRDWEALACGAESFGVTVGRLRTGIVLSRRGGALARMETPFRLGLGGAMGSGRQWMSWIHEEDIVGLILHALKNRIDGPINGGSPNPSTNAEFSRALASALHRPCLMRTPSAIVKMMFGQMGEELLLGSQRMTPQVALNSGYRFRFPDLAAAMAALYSA</sequence>
<dbReference type="Pfam" id="PF08338">
    <property type="entry name" value="DUF1731"/>
    <property type="match status" value="1"/>
</dbReference>
<dbReference type="PANTHER" id="PTHR11092:SF0">
    <property type="entry name" value="EPIMERASE FAMILY PROTEIN SDR39U1"/>
    <property type="match status" value="1"/>
</dbReference>
<dbReference type="InterPro" id="IPR010099">
    <property type="entry name" value="SDR39U1"/>
</dbReference>
<name>A0ABQ6LWS0_9GAMM</name>
<comment type="caution">
    <text evidence="4">The sequence shown here is derived from an EMBL/GenBank/DDBJ whole genome shotgun (WGS) entry which is preliminary data.</text>
</comment>
<dbReference type="InterPro" id="IPR036291">
    <property type="entry name" value="NAD(P)-bd_dom_sf"/>
</dbReference>
<dbReference type="RefSeq" id="WP_285763029.1">
    <property type="nucleotide sequence ID" value="NZ_BSYJ01000002.1"/>
</dbReference>
<evidence type="ECO:0000313" key="4">
    <source>
        <dbReference type="EMBL" id="GMG86495.1"/>
    </source>
</evidence>
<dbReference type="Gene3D" id="3.40.50.720">
    <property type="entry name" value="NAD(P)-binding Rossmann-like Domain"/>
    <property type="match status" value="1"/>
</dbReference>
<evidence type="ECO:0000256" key="1">
    <source>
        <dbReference type="ARBA" id="ARBA00009353"/>
    </source>
</evidence>